<dbReference type="Proteomes" id="UP000244892">
    <property type="component" value="Chromosome"/>
</dbReference>
<keyword evidence="3" id="KW-1185">Reference proteome</keyword>
<evidence type="ECO:0000313" key="3">
    <source>
        <dbReference type="Proteomes" id="UP000244892"/>
    </source>
</evidence>
<evidence type="ECO:0008006" key="4">
    <source>
        <dbReference type="Google" id="ProtNLM"/>
    </source>
</evidence>
<dbReference type="InterPro" id="IPR021333">
    <property type="entry name" value="DUF2946"/>
</dbReference>
<dbReference type="OrthoDB" id="6717343at2"/>
<keyword evidence="1" id="KW-0732">Signal</keyword>
<evidence type="ECO:0000256" key="1">
    <source>
        <dbReference type="SAM" id="SignalP"/>
    </source>
</evidence>
<name>A0A2U8FRD0_9BURK</name>
<dbReference type="RefSeq" id="WP_058085862.1">
    <property type="nucleotide sequence ID" value="NZ_CP029210.1"/>
</dbReference>
<gene>
    <name evidence="2" type="ORF">DEH84_08205</name>
</gene>
<dbReference type="AlphaFoldDB" id="A0A2U8FRD0"/>
<reference evidence="2 3" key="1">
    <citation type="submission" date="2018-05" db="EMBL/GenBank/DDBJ databases">
        <title>complete genome sequence of Aquabacterium olei NBRC 110486.</title>
        <authorList>
            <person name="Tang B."/>
            <person name="Chang J."/>
            <person name="Zhang L."/>
            <person name="Yang H."/>
        </authorList>
    </citation>
    <scope>NUCLEOTIDE SEQUENCE [LARGE SCALE GENOMIC DNA]</scope>
    <source>
        <strain evidence="2 3">NBRC 110486</strain>
    </source>
</reference>
<feature type="chain" id="PRO_5015907646" description="Cobalt-zinc-cadmium resistance protein" evidence="1">
    <location>
        <begin position="23"/>
        <end position="118"/>
    </location>
</feature>
<organism evidence="2 3">
    <name type="scientific">Aquabacterium olei</name>
    <dbReference type="NCBI Taxonomy" id="1296669"/>
    <lineage>
        <taxon>Bacteria</taxon>
        <taxon>Pseudomonadati</taxon>
        <taxon>Pseudomonadota</taxon>
        <taxon>Betaproteobacteria</taxon>
        <taxon>Burkholderiales</taxon>
        <taxon>Aquabacterium</taxon>
    </lineage>
</organism>
<feature type="signal peptide" evidence="1">
    <location>
        <begin position="1"/>
        <end position="22"/>
    </location>
</feature>
<accession>A0A2U8FRD0</accession>
<dbReference type="NCBIfam" id="NF045614">
    <property type="entry name" value="efflu_CzcI_Cupr"/>
    <property type="match status" value="1"/>
</dbReference>
<dbReference type="KEGG" id="aon:DEH84_08205"/>
<dbReference type="EMBL" id="CP029210">
    <property type="protein sequence ID" value="AWI53417.1"/>
    <property type="molecule type" value="Genomic_DNA"/>
</dbReference>
<evidence type="ECO:0000313" key="2">
    <source>
        <dbReference type="EMBL" id="AWI53417.1"/>
    </source>
</evidence>
<sequence length="118" mass="12997">MRRLIAIFLLLIVPLQLGYAAAAAYCQHETGSAAGHFGHHAHEHRAQVGADQDNGKGKLSLQLDQDCGLCHLQMPQLLPQHTTVTPTSVETSLYRAPVIAYSSADRRRLERPNWTSSL</sequence>
<proteinExistence type="predicted"/>
<protein>
    <recommendedName>
        <fullName evidence="4">Cobalt-zinc-cadmium resistance protein</fullName>
    </recommendedName>
</protein>
<dbReference type="InterPro" id="IPR055013">
    <property type="entry name" value="CzcI"/>
</dbReference>
<dbReference type="GO" id="GO:0046686">
    <property type="term" value="P:response to cadmium ion"/>
    <property type="evidence" value="ECO:0007669"/>
    <property type="project" value="InterPro"/>
</dbReference>
<dbReference type="Pfam" id="PF11162">
    <property type="entry name" value="DUF2946"/>
    <property type="match status" value="1"/>
</dbReference>